<sequence>MSMVSASRSTSTHAMAMRIGWPRTTRRWHSSACARCGKVSAGGWRLTAERGAAGWLRIQHHARTAAAQGVQVIWSLMHYGWPADLDPFLRPDDFVDAFGTHCRKVAEIVHAVGGTVPLWQPVNEISFLSWAASCTGLIHPHLPSEPENGYRLKCVLVRAALRAMDEIRAVQPDARFVHTDPLVHIEPPRGAGPAACATAAAAHEHQFQAWDMLAGRHAPELGGAARYLDVLGINYYHNNQWEDGSDIRLDWHLNDPRRRRFVDLAEAVWTRYRRPVFIAETGHVGEGRDAWLDHMVEEVLACRARHVPIAGLCLYPVIDRPDWQTADHWHHSGLWDVPAADTGDFSRQLCVPYAERLRHWQRVVDQVCFPTTSSKRTHDMTHLIVFSHLRWDFVYQRPQHLLSRLAATRPVVFVEEPIPGAAEARVEAYRPCGGVTVLRMHVTSHGAGFHDAHMAAMRDMLQTWLTAHDVEEYVVWFYTPMALPLAERLEPRGLVYDCMDELAAFDFAPPELIARENALFDTVDLVFTGGRSLYESKRDRHEDVHCFPSSVDHSHFGQAGLADHVDQAALPQPRLGYYGVIDERLDLDLVAALADAHAEWQIVMVGPVAKIAPESLPRRPNLHWMGQRRYDELPSFLAGWNICLMPFALNASTRFISPTKTLEYLAAGKPVVSTAVRDVALQYAKVVPIATDAATFVAACEAILARSPDEVARFRQDAVDAVSATSWDRTAGAMQTLLKRFDERIIQVETDPVALSVPARAVGTVPAAVA</sequence>
<dbReference type="EMBL" id="QJTC01000001">
    <property type="protein sequence ID" value="PYE79747.1"/>
    <property type="molecule type" value="Genomic_DNA"/>
</dbReference>
<evidence type="ECO:0000313" key="2">
    <source>
        <dbReference type="Proteomes" id="UP000247540"/>
    </source>
</evidence>
<name>A0A318SXL1_9BURK</name>
<dbReference type="InterPro" id="IPR017853">
    <property type="entry name" value="GH"/>
</dbReference>
<dbReference type="Gene3D" id="3.40.50.2000">
    <property type="entry name" value="Glycogen Phosphorylase B"/>
    <property type="match status" value="1"/>
</dbReference>
<accession>A0A318SXL1</accession>
<protein>
    <submittedName>
        <fullName evidence="1">Glycosyl transferase family 1</fullName>
    </submittedName>
</protein>
<reference evidence="1 2" key="1">
    <citation type="submission" date="2018-06" db="EMBL/GenBank/DDBJ databases">
        <title>Genomic Encyclopedia of Type Strains, Phase III (KMG-III): the genomes of soil and plant-associated and newly described type strains.</title>
        <authorList>
            <person name="Whitman W."/>
        </authorList>
    </citation>
    <scope>NUCLEOTIDE SEQUENCE [LARGE SCALE GENOMIC DNA]</scope>
    <source>
        <strain evidence="1 2">CECT 7646</strain>
    </source>
</reference>
<dbReference type="Proteomes" id="UP000247540">
    <property type="component" value="Unassembled WGS sequence"/>
</dbReference>
<evidence type="ECO:0000313" key="1">
    <source>
        <dbReference type="EMBL" id="PYE79747.1"/>
    </source>
</evidence>
<organism evidence="1 2">
    <name type="scientific">Xylophilus ampelinus</name>
    <dbReference type="NCBI Taxonomy" id="54067"/>
    <lineage>
        <taxon>Bacteria</taxon>
        <taxon>Pseudomonadati</taxon>
        <taxon>Pseudomonadota</taxon>
        <taxon>Betaproteobacteria</taxon>
        <taxon>Burkholderiales</taxon>
        <taxon>Xylophilus</taxon>
    </lineage>
</organism>
<dbReference type="AlphaFoldDB" id="A0A318SXL1"/>
<comment type="caution">
    <text evidence="1">The sequence shown here is derived from an EMBL/GenBank/DDBJ whole genome shotgun (WGS) entry which is preliminary data.</text>
</comment>
<dbReference type="Gene3D" id="3.40.50.11010">
    <property type="match status" value="1"/>
</dbReference>
<keyword evidence="1" id="KW-0808">Transferase</keyword>
<dbReference type="SUPFAM" id="SSF53756">
    <property type="entry name" value="UDP-Glycosyltransferase/glycogen phosphorylase"/>
    <property type="match status" value="1"/>
</dbReference>
<dbReference type="Gene3D" id="3.20.20.80">
    <property type="entry name" value="Glycosidases"/>
    <property type="match status" value="1"/>
</dbReference>
<keyword evidence="2" id="KW-1185">Reference proteome</keyword>
<gene>
    <name evidence="1" type="ORF">DFQ15_10167</name>
</gene>
<dbReference type="GO" id="GO:0016740">
    <property type="term" value="F:transferase activity"/>
    <property type="evidence" value="ECO:0007669"/>
    <property type="project" value="UniProtKB-KW"/>
</dbReference>
<dbReference type="Pfam" id="PF13692">
    <property type="entry name" value="Glyco_trans_1_4"/>
    <property type="match status" value="1"/>
</dbReference>
<dbReference type="SUPFAM" id="SSF51445">
    <property type="entry name" value="(Trans)glycosidases"/>
    <property type="match status" value="1"/>
</dbReference>
<proteinExistence type="predicted"/>